<dbReference type="PROSITE" id="PS51782">
    <property type="entry name" value="LYSM"/>
    <property type="match status" value="1"/>
</dbReference>
<comment type="caution">
    <text evidence="2">The sequence shown here is derived from an EMBL/GenBank/DDBJ whole genome shotgun (WGS) entry which is preliminary data.</text>
</comment>
<dbReference type="Pfam" id="PF01476">
    <property type="entry name" value="LysM"/>
    <property type="match status" value="2"/>
</dbReference>
<evidence type="ECO:0000313" key="3">
    <source>
        <dbReference type="Proteomes" id="UP000009315"/>
    </source>
</evidence>
<keyword evidence="3" id="KW-1185">Reference proteome</keyword>
<protein>
    <recommendedName>
        <fullName evidence="1">LysM domain-containing protein</fullName>
    </recommendedName>
</protein>
<dbReference type="SUPFAM" id="SSF54106">
    <property type="entry name" value="LysM domain"/>
    <property type="match status" value="2"/>
</dbReference>
<dbReference type="PANTHER" id="PTHR33734">
    <property type="entry name" value="LYSM DOMAIN-CONTAINING GPI-ANCHORED PROTEIN 2"/>
    <property type="match status" value="1"/>
</dbReference>
<sequence>MGEEASKMNFFTYFVEKGDTLFSICQRHRQLVKDFLEFNEIYPPRELLPGEEVKIPCRHPYKYFHLVQPGETTEAIAARYHTSPQSIKLCNMIDDAPVGQYLYIPEVRVKLWQPQITEDAGAESFLYKKITYLIDDIRKVALREQLKILSQWLRQPVKLRQFWTEGSTAYLDISNLVVQQGVGAAQELTIINVLLDALLPFSELAHCQFLINGIISECANGHICLGEPFVLQSKQAIKGGI</sequence>
<dbReference type="AlphaFoldDB" id="K8EIW2"/>
<evidence type="ECO:0000259" key="1">
    <source>
        <dbReference type="PROSITE" id="PS51782"/>
    </source>
</evidence>
<dbReference type="InterPro" id="IPR036779">
    <property type="entry name" value="LysM_dom_sf"/>
</dbReference>
<feature type="domain" description="LysM" evidence="1">
    <location>
        <begin position="11"/>
        <end position="55"/>
    </location>
</feature>
<accession>K8EIW2</accession>
<proteinExistence type="predicted"/>
<dbReference type="EMBL" id="CAOS01000011">
    <property type="protein sequence ID" value="CCO08551.1"/>
    <property type="molecule type" value="Genomic_DNA"/>
</dbReference>
<dbReference type="PANTHER" id="PTHR33734:SF22">
    <property type="entry name" value="MEMBRANE-BOUND LYTIC MUREIN TRANSGLYCOSYLASE D"/>
    <property type="match status" value="1"/>
</dbReference>
<organism evidence="2 3">
    <name type="scientific">Desulforamulus hydrothermalis Lam5 = DSM 18033</name>
    <dbReference type="NCBI Taxonomy" id="1121428"/>
    <lineage>
        <taxon>Bacteria</taxon>
        <taxon>Bacillati</taxon>
        <taxon>Bacillota</taxon>
        <taxon>Clostridia</taxon>
        <taxon>Eubacteriales</taxon>
        <taxon>Peptococcaceae</taxon>
        <taxon>Desulforamulus</taxon>
    </lineage>
</organism>
<reference evidence="2 3" key="1">
    <citation type="journal article" date="2013" name="Genome Announc.">
        <title>Genome Sequence of the Sulfate-Reducing Bacterium Desulfotomaculum hydrothermale Lam5(T).</title>
        <authorList>
            <person name="Amin O."/>
            <person name="Fardeau M.L."/>
            <person name="Valette O."/>
            <person name="Hirschler-Rea A."/>
            <person name="Barbe V."/>
            <person name="Medigue C."/>
            <person name="Vacherie B."/>
            <person name="Ollivier B."/>
            <person name="Bertin P.N."/>
            <person name="Dolla A."/>
        </authorList>
    </citation>
    <scope>NUCLEOTIDE SEQUENCE [LARGE SCALE GENOMIC DNA]</scope>
    <source>
        <strain evidence="3">Lam5 / DSM 18033</strain>
    </source>
</reference>
<gene>
    <name evidence="2" type="ORF">DESHY_40101</name>
</gene>
<dbReference type="Gene3D" id="3.10.350.10">
    <property type="entry name" value="LysM domain"/>
    <property type="match status" value="2"/>
</dbReference>
<dbReference type="Proteomes" id="UP000009315">
    <property type="component" value="Unassembled WGS sequence"/>
</dbReference>
<dbReference type="SMART" id="SM00257">
    <property type="entry name" value="LysM"/>
    <property type="match status" value="2"/>
</dbReference>
<evidence type="ECO:0000313" key="2">
    <source>
        <dbReference type="EMBL" id="CCO08551.1"/>
    </source>
</evidence>
<dbReference type="CDD" id="cd00118">
    <property type="entry name" value="LysM"/>
    <property type="match status" value="1"/>
</dbReference>
<name>K8EIW2_9FIRM</name>
<dbReference type="STRING" id="1121428.DESHY_40101"/>
<dbReference type="InterPro" id="IPR018392">
    <property type="entry name" value="LysM"/>
</dbReference>
<dbReference type="eggNOG" id="ENOG5033U49">
    <property type="taxonomic scope" value="Bacteria"/>
</dbReference>